<name>A0A561WJW1_ACTTI</name>
<dbReference type="InterPro" id="IPR036779">
    <property type="entry name" value="LysM_dom_sf"/>
</dbReference>
<dbReference type="Gene3D" id="3.30.1380.10">
    <property type="match status" value="1"/>
</dbReference>
<dbReference type="SMART" id="SM00257">
    <property type="entry name" value="LysM"/>
    <property type="match status" value="1"/>
</dbReference>
<evidence type="ECO:0000259" key="2">
    <source>
        <dbReference type="PROSITE" id="PS51782"/>
    </source>
</evidence>
<comment type="caution">
    <text evidence="3">The sequence shown here is derived from an EMBL/GenBank/DDBJ whole genome shotgun (WGS) entry which is preliminary data.</text>
</comment>
<dbReference type="SUPFAM" id="SSF55166">
    <property type="entry name" value="Hedgehog/DD-peptidase"/>
    <property type="match status" value="1"/>
</dbReference>
<dbReference type="AlphaFoldDB" id="A0A561WJW1"/>
<dbReference type="PROSITE" id="PS51782">
    <property type="entry name" value="LYSM"/>
    <property type="match status" value="1"/>
</dbReference>
<dbReference type="SUPFAM" id="SSF54106">
    <property type="entry name" value="LysM domain"/>
    <property type="match status" value="1"/>
</dbReference>
<accession>A0A561WJW1</accession>
<organism evidence="3 4">
    <name type="scientific">Actinoplanes teichomyceticus</name>
    <dbReference type="NCBI Taxonomy" id="1867"/>
    <lineage>
        <taxon>Bacteria</taxon>
        <taxon>Bacillati</taxon>
        <taxon>Actinomycetota</taxon>
        <taxon>Actinomycetes</taxon>
        <taxon>Micromonosporales</taxon>
        <taxon>Micromonosporaceae</taxon>
        <taxon>Actinoplanes</taxon>
    </lineage>
</organism>
<reference evidence="3 4" key="1">
    <citation type="submission" date="2019-06" db="EMBL/GenBank/DDBJ databases">
        <title>Sequencing the genomes of 1000 actinobacteria strains.</title>
        <authorList>
            <person name="Klenk H.-P."/>
        </authorList>
    </citation>
    <scope>NUCLEOTIDE SEQUENCE [LARGE SCALE GENOMIC DNA]</scope>
    <source>
        <strain evidence="3 4">DSM 43866</strain>
    </source>
</reference>
<dbReference type="Proteomes" id="UP000320239">
    <property type="component" value="Unassembled WGS sequence"/>
</dbReference>
<gene>
    <name evidence="3" type="ORF">FHX34_102714</name>
</gene>
<dbReference type="InterPro" id="IPR039561">
    <property type="entry name" value="Peptidase_M15C"/>
</dbReference>
<evidence type="ECO:0000313" key="4">
    <source>
        <dbReference type="Proteomes" id="UP000320239"/>
    </source>
</evidence>
<feature type="domain" description="LysM" evidence="2">
    <location>
        <begin position="54"/>
        <end position="98"/>
    </location>
</feature>
<proteinExistence type="predicted"/>
<evidence type="ECO:0000256" key="1">
    <source>
        <dbReference type="SAM" id="SignalP"/>
    </source>
</evidence>
<dbReference type="GO" id="GO:0008233">
    <property type="term" value="F:peptidase activity"/>
    <property type="evidence" value="ECO:0007669"/>
    <property type="project" value="InterPro"/>
</dbReference>
<feature type="chain" id="PRO_5022151938" evidence="1">
    <location>
        <begin position="21"/>
        <end position="289"/>
    </location>
</feature>
<dbReference type="InterPro" id="IPR009045">
    <property type="entry name" value="Zn_M74/Hedgehog-like"/>
</dbReference>
<keyword evidence="1" id="KW-0732">Signal</keyword>
<dbReference type="Gene3D" id="3.10.350.10">
    <property type="entry name" value="LysM domain"/>
    <property type="match status" value="1"/>
</dbReference>
<dbReference type="RefSeq" id="WP_239082336.1">
    <property type="nucleotide sequence ID" value="NZ_BOMX01000077.1"/>
</dbReference>
<sequence length="289" mass="31238">MLERLLAALALLPSPVPAAAAASAAVILPAAASAAVALPAAAPLVAAPLDSSPATYIVRPGDTLSRIADRHGVTVAQLRRWNGLTGTSVPRPDGALRLSAPGQARPPWRSRVETVTATEANGDPDRECPVPASSLRRVWVRYADYDGVVHDGNLIVHRSIVAATRRSFALLYAWRFPVMVMQPASVNLPGLTDRTVLTSGYECRTVAGTNRWSQHAYGLAIDVNPRQNPMIRGDYLDPPHSEPWIPRGPYRPGMIHDGGAERAFTTNGLAWGGRWHSLKDYMHFSPNNR</sequence>
<evidence type="ECO:0000313" key="3">
    <source>
        <dbReference type="EMBL" id="TWG24161.1"/>
    </source>
</evidence>
<dbReference type="CDD" id="cd00118">
    <property type="entry name" value="LysM"/>
    <property type="match status" value="1"/>
</dbReference>
<feature type="signal peptide" evidence="1">
    <location>
        <begin position="1"/>
        <end position="20"/>
    </location>
</feature>
<dbReference type="Pfam" id="PF01476">
    <property type="entry name" value="LysM"/>
    <property type="match status" value="1"/>
</dbReference>
<dbReference type="InterPro" id="IPR018392">
    <property type="entry name" value="LysM"/>
</dbReference>
<protein>
    <submittedName>
        <fullName evidence="3">LysM domain-containing protein</fullName>
    </submittedName>
</protein>
<dbReference type="Pfam" id="PF13539">
    <property type="entry name" value="Peptidase_M15_4"/>
    <property type="match status" value="1"/>
</dbReference>
<dbReference type="EMBL" id="VIWY01000002">
    <property type="protein sequence ID" value="TWG24161.1"/>
    <property type="molecule type" value="Genomic_DNA"/>
</dbReference>
<keyword evidence="4" id="KW-1185">Reference proteome</keyword>